<dbReference type="SMART" id="SM00382">
    <property type="entry name" value="AAA"/>
    <property type="match status" value="1"/>
</dbReference>
<evidence type="ECO:0000256" key="2">
    <source>
        <dbReference type="ARBA" id="ARBA00022448"/>
    </source>
</evidence>
<dbReference type="GO" id="GO:0015807">
    <property type="term" value="P:L-amino acid transport"/>
    <property type="evidence" value="ECO:0007669"/>
    <property type="project" value="TreeGrafter"/>
</dbReference>
<feature type="domain" description="ABC transporter" evidence="6">
    <location>
        <begin position="4"/>
        <end position="234"/>
    </location>
</feature>
<dbReference type="STRING" id="1888891.DSOL_1409"/>
<evidence type="ECO:0000313" key="8">
    <source>
        <dbReference type="Proteomes" id="UP000186102"/>
    </source>
</evidence>
<dbReference type="GO" id="GO:0016887">
    <property type="term" value="F:ATP hydrolysis activity"/>
    <property type="evidence" value="ECO:0007669"/>
    <property type="project" value="InterPro"/>
</dbReference>
<dbReference type="PROSITE" id="PS50893">
    <property type="entry name" value="ABC_TRANSPORTER_2"/>
    <property type="match status" value="1"/>
</dbReference>
<dbReference type="Proteomes" id="UP000186102">
    <property type="component" value="Unassembled WGS sequence"/>
</dbReference>
<dbReference type="EMBL" id="MLBF01000007">
    <property type="protein sequence ID" value="OLN32658.1"/>
    <property type="molecule type" value="Genomic_DNA"/>
</dbReference>
<protein>
    <submittedName>
        <fullName evidence="7">Branched-chain amino acid transport ATP-binding protein LivF</fullName>
    </submittedName>
</protein>
<dbReference type="InterPro" id="IPR027417">
    <property type="entry name" value="P-loop_NTPase"/>
</dbReference>
<accession>A0A1Q8QZ57</accession>
<dbReference type="InterPro" id="IPR017871">
    <property type="entry name" value="ABC_transporter-like_CS"/>
</dbReference>
<keyword evidence="3" id="KW-0547">Nucleotide-binding</keyword>
<dbReference type="SUPFAM" id="SSF52540">
    <property type="entry name" value="P-loop containing nucleoside triphosphate hydrolases"/>
    <property type="match status" value="1"/>
</dbReference>
<organism evidence="7 8">
    <name type="scientific">Desulfosporosinus metallidurans</name>
    <dbReference type="NCBI Taxonomy" id="1888891"/>
    <lineage>
        <taxon>Bacteria</taxon>
        <taxon>Bacillati</taxon>
        <taxon>Bacillota</taxon>
        <taxon>Clostridia</taxon>
        <taxon>Eubacteriales</taxon>
        <taxon>Desulfitobacteriaceae</taxon>
        <taxon>Desulfosporosinus</taxon>
    </lineage>
</organism>
<sequence length="238" mass="26083">MSLLKCKSVESGYGKIPILHGVELRVEESEMVAVLGPNGAGKSTLMKTIAGILPLMKGQILFKEEDISPLKHHALASRGLGYVPQEKNVFADLTVAENLELGAFTIKNPKEAIETIYHRFPKLKERCKQKAGTLSGGERQLLAVGSALLLNPRLLILDEPTSGLSPQATETMINLISKIRDDGTAVIWVVEESPKEVLAHVDRVYLLESGLVRKEGSGEGFLEDEEEFERLFLGHNVS</sequence>
<dbReference type="Gene3D" id="3.40.50.300">
    <property type="entry name" value="P-loop containing nucleotide triphosphate hydrolases"/>
    <property type="match status" value="1"/>
</dbReference>
<dbReference type="InterPro" id="IPR003439">
    <property type="entry name" value="ABC_transporter-like_ATP-bd"/>
</dbReference>
<dbReference type="RefSeq" id="WP_075364134.1">
    <property type="nucleotide sequence ID" value="NZ_MLBF01000007.1"/>
</dbReference>
<keyword evidence="2" id="KW-0813">Transport</keyword>
<gene>
    <name evidence="7" type="ORF">DSOL_1409</name>
</gene>
<evidence type="ECO:0000256" key="5">
    <source>
        <dbReference type="ARBA" id="ARBA00022970"/>
    </source>
</evidence>
<comment type="caution">
    <text evidence="7">The sequence shown here is derived from an EMBL/GenBank/DDBJ whole genome shotgun (WGS) entry which is preliminary data.</text>
</comment>
<evidence type="ECO:0000313" key="7">
    <source>
        <dbReference type="EMBL" id="OLN32658.1"/>
    </source>
</evidence>
<dbReference type="CDD" id="cd03224">
    <property type="entry name" value="ABC_TM1139_LivF_branched"/>
    <property type="match status" value="1"/>
</dbReference>
<evidence type="ECO:0000256" key="4">
    <source>
        <dbReference type="ARBA" id="ARBA00022840"/>
    </source>
</evidence>
<dbReference type="Pfam" id="PF00005">
    <property type="entry name" value="ABC_tran"/>
    <property type="match status" value="1"/>
</dbReference>
<keyword evidence="8" id="KW-1185">Reference proteome</keyword>
<comment type="similarity">
    <text evidence="1">Belongs to the ABC transporter superfamily.</text>
</comment>
<dbReference type="GO" id="GO:0005524">
    <property type="term" value="F:ATP binding"/>
    <property type="evidence" value="ECO:0007669"/>
    <property type="project" value="UniProtKB-KW"/>
</dbReference>
<dbReference type="PROSITE" id="PS00211">
    <property type="entry name" value="ABC_TRANSPORTER_1"/>
    <property type="match status" value="1"/>
</dbReference>
<evidence type="ECO:0000256" key="1">
    <source>
        <dbReference type="ARBA" id="ARBA00005417"/>
    </source>
</evidence>
<dbReference type="AlphaFoldDB" id="A0A1Q8QZ57"/>
<evidence type="ECO:0000256" key="3">
    <source>
        <dbReference type="ARBA" id="ARBA00022741"/>
    </source>
</evidence>
<dbReference type="InterPro" id="IPR052156">
    <property type="entry name" value="BCAA_Transport_ATP-bd_LivF"/>
</dbReference>
<dbReference type="GO" id="GO:0015658">
    <property type="term" value="F:branched-chain amino acid transmembrane transporter activity"/>
    <property type="evidence" value="ECO:0007669"/>
    <property type="project" value="TreeGrafter"/>
</dbReference>
<dbReference type="PANTHER" id="PTHR43820:SF4">
    <property type="entry name" value="HIGH-AFFINITY BRANCHED-CHAIN AMINO ACID TRANSPORT ATP-BINDING PROTEIN LIVF"/>
    <property type="match status" value="1"/>
</dbReference>
<keyword evidence="5" id="KW-0029">Amino-acid transport</keyword>
<evidence type="ECO:0000259" key="6">
    <source>
        <dbReference type="PROSITE" id="PS50893"/>
    </source>
</evidence>
<name>A0A1Q8QZ57_9FIRM</name>
<proteinExistence type="inferred from homology"/>
<dbReference type="InterPro" id="IPR003593">
    <property type="entry name" value="AAA+_ATPase"/>
</dbReference>
<dbReference type="OrthoDB" id="9801958at2"/>
<keyword evidence="4 7" id="KW-0067">ATP-binding</keyword>
<dbReference type="PANTHER" id="PTHR43820">
    <property type="entry name" value="HIGH-AFFINITY BRANCHED-CHAIN AMINO ACID TRANSPORT ATP-BINDING PROTEIN LIVF"/>
    <property type="match status" value="1"/>
</dbReference>
<reference evidence="7 8" key="1">
    <citation type="submission" date="2016-09" db="EMBL/GenBank/DDBJ databases">
        <title>Complete genome of Desulfosporosinus sp. OL.</title>
        <authorList>
            <person name="Mardanov A."/>
            <person name="Beletsky A."/>
            <person name="Panova A."/>
            <person name="Karnachuk O."/>
            <person name="Ravin N."/>
        </authorList>
    </citation>
    <scope>NUCLEOTIDE SEQUENCE [LARGE SCALE GENOMIC DNA]</scope>
    <source>
        <strain evidence="7 8">OL</strain>
    </source>
</reference>